<dbReference type="InterPro" id="IPR036291">
    <property type="entry name" value="NAD(P)-bd_dom_sf"/>
</dbReference>
<comment type="subcellular location">
    <subcellularLocation>
        <location evidence="1">Peroxisome</location>
    </subcellularLocation>
</comment>
<dbReference type="Gene3D" id="1.10.1040.50">
    <property type="match status" value="1"/>
</dbReference>
<keyword evidence="9" id="KW-0576">Peroxisome</keyword>
<accession>A0ABV2MYX4</accession>
<keyword evidence="12" id="KW-0511">Multifunctional enzyme</keyword>
<evidence type="ECO:0000256" key="3">
    <source>
        <dbReference type="ARBA" id="ARBA00011245"/>
    </source>
</evidence>
<evidence type="ECO:0000256" key="2">
    <source>
        <dbReference type="ARBA" id="ARBA00005005"/>
    </source>
</evidence>
<dbReference type="EMBL" id="JBEPML010000003">
    <property type="protein sequence ID" value="MET3790883.1"/>
    <property type="molecule type" value="Genomic_DNA"/>
</dbReference>
<evidence type="ECO:0000256" key="9">
    <source>
        <dbReference type="ARBA" id="ARBA00023140"/>
    </source>
</evidence>
<dbReference type="Gene3D" id="3.40.50.720">
    <property type="entry name" value="NAD(P)-binding Rossmann-like Domain"/>
    <property type="match status" value="1"/>
</dbReference>
<dbReference type="Pfam" id="PF00378">
    <property type="entry name" value="ECH_1"/>
    <property type="match status" value="1"/>
</dbReference>
<evidence type="ECO:0000256" key="7">
    <source>
        <dbReference type="ARBA" id="ARBA00023027"/>
    </source>
</evidence>
<feature type="domain" description="3-hydroxyacyl-CoA dehydrogenase C-terminal" evidence="14">
    <location>
        <begin position="475"/>
        <end position="561"/>
    </location>
</feature>
<dbReference type="PANTHER" id="PTHR23309">
    <property type="entry name" value="3-HYDROXYACYL-COA DEHYROGENASE"/>
    <property type="match status" value="1"/>
</dbReference>
<evidence type="ECO:0000256" key="12">
    <source>
        <dbReference type="ARBA" id="ARBA00023268"/>
    </source>
</evidence>
<evidence type="ECO:0000259" key="15">
    <source>
        <dbReference type="Pfam" id="PF02737"/>
    </source>
</evidence>
<evidence type="ECO:0000256" key="5">
    <source>
        <dbReference type="ARBA" id="ARBA00022963"/>
    </source>
</evidence>
<name>A0ABV2MYX4_9HYPH</name>
<dbReference type="InterPro" id="IPR008927">
    <property type="entry name" value="6-PGluconate_DH-like_C_sf"/>
</dbReference>
<protein>
    <submittedName>
        <fullName evidence="16">3-hydroxyacyl-CoA dehydrogenase</fullName>
        <ecNumber evidence="16">1.1.1.35</ecNumber>
    </submittedName>
</protein>
<evidence type="ECO:0000256" key="4">
    <source>
        <dbReference type="ARBA" id="ARBA00022832"/>
    </source>
</evidence>
<evidence type="ECO:0000256" key="6">
    <source>
        <dbReference type="ARBA" id="ARBA00023002"/>
    </source>
</evidence>
<keyword evidence="11" id="KW-0456">Lyase</keyword>
<evidence type="ECO:0000313" key="17">
    <source>
        <dbReference type="Proteomes" id="UP001549076"/>
    </source>
</evidence>
<evidence type="ECO:0000256" key="1">
    <source>
        <dbReference type="ARBA" id="ARBA00004275"/>
    </source>
</evidence>
<dbReference type="SUPFAM" id="SSF52096">
    <property type="entry name" value="ClpP/crotonase"/>
    <property type="match status" value="1"/>
</dbReference>
<evidence type="ECO:0000256" key="10">
    <source>
        <dbReference type="ARBA" id="ARBA00023235"/>
    </source>
</evidence>
<comment type="catalytic activity">
    <reaction evidence="13">
        <text>a (3S)-3-hydroxyacyl-CoA + NAD(+) = a 3-oxoacyl-CoA + NADH + H(+)</text>
        <dbReference type="Rhea" id="RHEA:22432"/>
        <dbReference type="ChEBI" id="CHEBI:15378"/>
        <dbReference type="ChEBI" id="CHEBI:57318"/>
        <dbReference type="ChEBI" id="CHEBI:57540"/>
        <dbReference type="ChEBI" id="CHEBI:57945"/>
        <dbReference type="ChEBI" id="CHEBI:90726"/>
        <dbReference type="EC" id="1.1.1.35"/>
    </reaction>
</comment>
<dbReference type="EC" id="1.1.1.35" evidence="16"/>
<keyword evidence="7" id="KW-0520">NAD</keyword>
<dbReference type="RefSeq" id="WP_354193117.1">
    <property type="nucleotide sequence ID" value="NZ_JBEPML010000003.1"/>
</dbReference>
<organism evidence="16 17">
    <name type="scientific">Aquamicrobium terrae</name>
    <dbReference type="NCBI Taxonomy" id="1324945"/>
    <lineage>
        <taxon>Bacteria</taxon>
        <taxon>Pseudomonadati</taxon>
        <taxon>Pseudomonadota</taxon>
        <taxon>Alphaproteobacteria</taxon>
        <taxon>Hyphomicrobiales</taxon>
        <taxon>Phyllobacteriaceae</taxon>
        <taxon>Aquamicrobium</taxon>
    </lineage>
</organism>
<feature type="domain" description="3-hydroxyacyl-CoA dehydrogenase C-terminal" evidence="14">
    <location>
        <begin position="597"/>
        <end position="679"/>
    </location>
</feature>
<dbReference type="SUPFAM" id="SSF51735">
    <property type="entry name" value="NAD(P)-binding Rossmann-fold domains"/>
    <property type="match status" value="1"/>
</dbReference>
<dbReference type="Gene3D" id="3.90.226.10">
    <property type="entry name" value="2-enoyl-CoA Hydratase, Chain A, domain 1"/>
    <property type="match status" value="1"/>
</dbReference>
<dbReference type="PANTHER" id="PTHR23309:SF49">
    <property type="entry name" value="PEROXISOMAL BIFUNCTIONAL ENZYME"/>
    <property type="match status" value="1"/>
</dbReference>
<evidence type="ECO:0000256" key="13">
    <source>
        <dbReference type="ARBA" id="ARBA00049556"/>
    </source>
</evidence>
<comment type="subunit">
    <text evidence="3">Monomer.</text>
</comment>
<evidence type="ECO:0000256" key="11">
    <source>
        <dbReference type="ARBA" id="ARBA00023239"/>
    </source>
</evidence>
<evidence type="ECO:0000259" key="14">
    <source>
        <dbReference type="Pfam" id="PF00725"/>
    </source>
</evidence>
<dbReference type="GO" id="GO:0003857">
    <property type="term" value="F:(3S)-3-hydroxyacyl-CoA dehydrogenase (NAD+) activity"/>
    <property type="evidence" value="ECO:0007669"/>
    <property type="project" value="UniProtKB-EC"/>
</dbReference>
<sequence length="682" mass="72114">MSAMDVVKVGRQDDVAVVTLNNAPVNALSHAVRSALQAAFHEADRDDAIRAIVLAANGKVFCAGADISEFDQPPRAPLLPDLLAFMDTLAKPVVAAVGGAALGGGCELALACDARIATPSAGFGLPEVKLGLLPGAGGTQRLPRLIGAAAALEMMTGGEPRKAEEALALGIADRIATPQDLLAEAAALARQVAGEGRRRLSARGMDAGALPGFEEKAAVLVNKHEDADEIAAIIASIRNSFGTDFAAACREEQALFQKLRQGARSKALRYAFFAERRSAHVEGVSPKPEKPIETVAVIGGGTMGSGIAMSFANAGFPVTLIETDEEGAARAQERVGATYDISVRRGSLSAEDKTQRMARISFKAGLDHAAGADLVIEAAFEDMGVKRDIFGRLDAVARPDAVLATNTSYLDVEAIAGFTARPQQVLGMHFFSPANVMRLVEVVRTGKTSPEALARTLAAARALGKLPVVVGVCHGFVGNRMLARRSEQVDRMLLEGATPAQIDAVLTRFGFRMGPCAMGDMAGLDISWRMRKATGRRAPVADALCEAGRFGQKTGAGYYAYPQGARQGVEDPEALKLMEAVSAREGVARRILDDQEVLERLVYPMIDEGARILAEGIAARASDIDVIWLHGYNWPRGLGGPMHYAGEVGPDLIAERLDAYAEQTGDASLRPFERLGEMVGKK</sequence>
<comment type="pathway">
    <text evidence="2">Lipid metabolism; fatty acid beta-oxidation.</text>
</comment>
<evidence type="ECO:0000313" key="16">
    <source>
        <dbReference type="EMBL" id="MET3790883.1"/>
    </source>
</evidence>
<dbReference type="Pfam" id="PF00725">
    <property type="entry name" value="3HCDH"/>
    <property type="match status" value="2"/>
</dbReference>
<dbReference type="Pfam" id="PF02737">
    <property type="entry name" value="3HCDH_N"/>
    <property type="match status" value="1"/>
</dbReference>
<keyword evidence="8" id="KW-0443">Lipid metabolism</keyword>
<dbReference type="InterPro" id="IPR001753">
    <property type="entry name" value="Enoyl-CoA_hydra/iso"/>
</dbReference>
<gene>
    <name evidence="16" type="ORF">ABID37_001086</name>
</gene>
<dbReference type="InterPro" id="IPR006176">
    <property type="entry name" value="3-OHacyl-CoA_DH_NAD-bd"/>
</dbReference>
<dbReference type="InterPro" id="IPR006108">
    <property type="entry name" value="3HC_DH_C"/>
</dbReference>
<reference evidence="16 17" key="1">
    <citation type="submission" date="2024-06" db="EMBL/GenBank/DDBJ databases">
        <title>Genomic Encyclopedia of Type Strains, Phase IV (KMG-IV): sequencing the most valuable type-strain genomes for metagenomic binning, comparative biology and taxonomic classification.</title>
        <authorList>
            <person name="Goeker M."/>
        </authorList>
    </citation>
    <scope>NUCLEOTIDE SEQUENCE [LARGE SCALE GENOMIC DNA]</scope>
    <source>
        <strain evidence="16 17">DSM 27865</strain>
    </source>
</reference>
<keyword evidence="4" id="KW-0276">Fatty acid metabolism</keyword>
<comment type="caution">
    <text evidence="16">The sequence shown here is derived from an EMBL/GenBank/DDBJ whole genome shotgun (WGS) entry which is preliminary data.</text>
</comment>
<keyword evidence="17" id="KW-1185">Reference proteome</keyword>
<evidence type="ECO:0000256" key="8">
    <source>
        <dbReference type="ARBA" id="ARBA00023098"/>
    </source>
</evidence>
<feature type="domain" description="3-hydroxyacyl-CoA dehydrogenase NAD binding" evidence="15">
    <location>
        <begin position="294"/>
        <end position="471"/>
    </location>
</feature>
<dbReference type="Proteomes" id="UP001549076">
    <property type="component" value="Unassembled WGS sequence"/>
</dbReference>
<dbReference type="CDD" id="cd06558">
    <property type="entry name" value="crotonase-like"/>
    <property type="match status" value="1"/>
</dbReference>
<dbReference type="SUPFAM" id="SSF48179">
    <property type="entry name" value="6-phosphogluconate dehydrogenase C-terminal domain-like"/>
    <property type="match status" value="2"/>
</dbReference>
<keyword evidence="5" id="KW-0442">Lipid degradation</keyword>
<keyword evidence="6 16" id="KW-0560">Oxidoreductase</keyword>
<proteinExistence type="predicted"/>
<keyword evidence="10" id="KW-0413">Isomerase</keyword>
<dbReference type="InterPro" id="IPR029045">
    <property type="entry name" value="ClpP/crotonase-like_dom_sf"/>
</dbReference>